<name>A0A834VZ78_9FABA</name>
<proteinExistence type="predicted"/>
<gene>
    <name evidence="2" type="ORF">G2W53_041481</name>
</gene>
<dbReference type="GO" id="GO:0004523">
    <property type="term" value="F:RNA-DNA hybrid ribonuclease activity"/>
    <property type="evidence" value="ECO:0007669"/>
    <property type="project" value="InterPro"/>
</dbReference>
<dbReference type="AlphaFoldDB" id="A0A834VZ78"/>
<dbReference type="Proteomes" id="UP000634136">
    <property type="component" value="Unassembled WGS sequence"/>
</dbReference>
<sequence>MGRCLAAMTKEITGCYSVEMAETLVVHEGMVVAKRMSILNVVVEGDSASVINILNGAGMDCTYEGG</sequence>
<dbReference type="Pfam" id="PF13456">
    <property type="entry name" value="RVT_3"/>
    <property type="match status" value="1"/>
</dbReference>
<dbReference type="EMBL" id="JAAIUW010000013">
    <property type="protein sequence ID" value="KAF7802370.1"/>
    <property type="molecule type" value="Genomic_DNA"/>
</dbReference>
<comment type="caution">
    <text evidence="2">The sequence shown here is derived from an EMBL/GenBank/DDBJ whole genome shotgun (WGS) entry which is preliminary data.</text>
</comment>
<evidence type="ECO:0000313" key="3">
    <source>
        <dbReference type="Proteomes" id="UP000634136"/>
    </source>
</evidence>
<reference evidence="2" key="1">
    <citation type="submission" date="2020-09" db="EMBL/GenBank/DDBJ databases">
        <title>Genome-Enabled Discovery of Anthraquinone Biosynthesis in Senna tora.</title>
        <authorList>
            <person name="Kang S.-H."/>
            <person name="Pandey R.P."/>
            <person name="Lee C.-M."/>
            <person name="Sim J.-S."/>
            <person name="Jeong J.-T."/>
            <person name="Choi B.-S."/>
            <person name="Jung M."/>
            <person name="Ginzburg D."/>
            <person name="Zhao K."/>
            <person name="Won S.Y."/>
            <person name="Oh T.-J."/>
            <person name="Yu Y."/>
            <person name="Kim N.-H."/>
            <person name="Lee O.R."/>
            <person name="Lee T.-H."/>
            <person name="Bashyal P."/>
            <person name="Kim T.-S."/>
            <person name="Lee W.-H."/>
            <person name="Kawkins C."/>
            <person name="Kim C.-K."/>
            <person name="Kim J.S."/>
            <person name="Ahn B.O."/>
            <person name="Rhee S.Y."/>
            <person name="Sohng J.K."/>
        </authorList>
    </citation>
    <scope>NUCLEOTIDE SEQUENCE</scope>
    <source>
        <tissue evidence="2">Leaf</tissue>
    </source>
</reference>
<dbReference type="OrthoDB" id="1906820at2759"/>
<keyword evidence="3" id="KW-1185">Reference proteome</keyword>
<dbReference type="InterPro" id="IPR002156">
    <property type="entry name" value="RNaseH_domain"/>
</dbReference>
<evidence type="ECO:0000259" key="1">
    <source>
        <dbReference type="Pfam" id="PF13456"/>
    </source>
</evidence>
<dbReference type="GO" id="GO:0003676">
    <property type="term" value="F:nucleic acid binding"/>
    <property type="evidence" value="ECO:0007669"/>
    <property type="project" value="InterPro"/>
</dbReference>
<protein>
    <recommendedName>
        <fullName evidence="1">RNase H type-1 domain-containing protein</fullName>
    </recommendedName>
</protein>
<accession>A0A834VZ78</accession>
<evidence type="ECO:0000313" key="2">
    <source>
        <dbReference type="EMBL" id="KAF7802370.1"/>
    </source>
</evidence>
<feature type="domain" description="RNase H type-1" evidence="1">
    <location>
        <begin position="2"/>
        <end position="57"/>
    </location>
</feature>
<organism evidence="2 3">
    <name type="scientific">Senna tora</name>
    <dbReference type="NCBI Taxonomy" id="362788"/>
    <lineage>
        <taxon>Eukaryota</taxon>
        <taxon>Viridiplantae</taxon>
        <taxon>Streptophyta</taxon>
        <taxon>Embryophyta</taxon>
        <taxon>Tracheophyta</taxon>
        <taxon>Spermatophyta</taxon>
        <taxon>Magnoliopsida</taxon>
        <taxon>eudicotyledons</taxon>
        <taxon>Gunneridae</taxon>
        <taxon>Pentapetalae</taxon>
        <taxon>rosids</taxon>
        <taxon>fabids</taxon>
        <taxon>Fabales</taxon>
        <taxon>Fabaceae</taxon>
        <taxon>Caesalpinioideae</taxon>
        <taxon>Cassia clade</taxon>
        <taxon>Senna</taxon>
    </lineage>
</organism>